<dbReference type="Pfam" id="PF13490">
    <property type="entry name" value="zf-HC2"/>
    <property type="match status" value="1"/>
</dbReference>
<organism evidence="4 5">
    <name type="scientific">Candidatus Desantisbacteria bacterium CG_4_10_14_0_8_um_filter_48_22</name>
    <dbReference type="NCBI Taxonomy" id="1974543"/>
    <lineage>
        <taxon>Bacteria</taxon>
        <taxon>Candidatus Desantisiibacteriota</taxon>
    </lineage>
</organism>
<accession>A0A2M7S666</accession>
<name>A0A2M7S666_9BACT</name>
<keyword evidence="2" id="KW-0812">Transmembrane</keyword>
<reference evidence="5" key="1">
    <citation type="submission" date="2017-09" db="EMBL/GenBank/DDBJ databases">
        <title>Depth-based differentiation of microbial function through sediment-hosted aquifers and enrichment of novel symbionts in the deep terrestrial subsurface.</title>
        <authorList>
            <person name="Probst A.J."/>
            <person name="Ladd B."/>
            <person name="Jarett J.K."/>
            <person name="Geller-Mcgrath D.E."/>
            <person name="Sieber C.M.K."/>
            <person name="Emerson J.B."/>
            <person name="Anantharaman K."/>
            <person name="Thomas B.C."/>
            <person name="Malmstrom R."/>
            <person name="Stieglmeier M."/>
            <person name="Klingl A."/>
            <person name="Woyke T."/>
            <person name="Ryan C.M."/>
            <person name="Banfield J.F."/>
        </authorList>
    </citation>
    <scope>NUCLEOTIDE SEQUENCE [LARGE SCALE GENOMIC DNA]</scope>
</reference>
<keyword evidence="2" id="KW-1133">Transmembrane helix</keyword>
<feature type="compositionally biased region" description="Acidic residues" evidence="1">
    <location>
        <begin position="126"/>
        <end position="139"/>
    </location>
</feature>
<dbReference type="AlphaFoldDB" id="A0A2M7S666"/>
<proteinExistence type="predicted"/>
<comment type="caution">
    <text evidence="4">The sequence shown here is derived from an EMBL/GenBank/DDBJ whole genome shotgun (WGS) entry which is preliminary data.</text>
</comment>
<evidence type="ECO:0000256" key="1">
    <source>
        <dbReference type="SAM" id="MobiDB-lite"/>
    </source>
</evidence>
<evidence type="ECO:0000256" key="2">
    <source>
        <dbReference type="SAM" id="Phobius"/>
    </source>
</evidence>
<keyword evidence="2" id="KW-0472">Membrane</keyword>
<evidence type="ECO:0000313" key="5">
    <source>
        <dbReference type="Proteomes" id="UP000229307"/>
    </source>
</evidence>
<feature type="domain" description="Putative zinc-finger" evidence="3">
    <location>
        <begin position="3"/>
        <end position="37"/>
    </location>
</feature>
<dbReference type="InterPro" id="IPR027383">
    <property type="entry name" value="Znf_put"/>
</dbReference>
<feature type="transmembrane region" description="Helical" evidence="2">
    <location>
        <begin position="91"/>
        <end position="112"/>
    </location>
</feature>
<evidence type="ECO:0000259" key="3">
    <source>
        <dbReference type="Pfam" id="PF13490"/>
    </source>
</evidence>
<feature type="region of interest" description="Disordered" evidence="1">
    <location>
        <begin position="126"/>
        <end position="178"/>
    </location>
</feature>
<sequence length="327" mass="37162">MECRQAKYLLSRSIENDLKPEEALELEEHLQVCRNCAKDLKLLRKLISMADVAEGREPARVAMEVRQRLDRKTWQQNAQEFLRRIQSLQTITKIAVLGAGIFFAVYFLVIYWPDRKVIVEEPAETEPAEISELESEPAEDVPPSEVQRERKGSGKSPASKKKAAAKKEPEERQPTTEDVLAFLDSRIAEAEDRQIIKKPFTDATKIAAKMKKEKSGSVDARALREELLPLPANQKTEPAEKLVLVVDSVEDSQRRIFEIMNDMKGEVIKAGSDNIVLYISSDRYPEFIERAEKEMGGFVRPAAGEYTEEVPRKPDMVPLNIQFIPIP</sequence>
<evidence type="ECO:0000313" key="4">
    <source>
        <dbReference type="EMBL" id="PIZ14918.1"/>
    </source>
</evidence>
<dbReference type="Proteomes" id="UP000229307">
    <property type="component" value="Unassembled WGS sequence"/>
</dbReference>
<gene>
    <name evidence="4" type="ORF">COY52_10720</name>
</gene>
<feature type="compositionally biased region" description="Basic and acidic residues" evidence="1">
    <location>
        <begin position="165"/>
        <end position="175"/>
    </location>
</feature>
<dbReference type="EMBL" id="PFMR01000293">
    <property type="protein sequence ID" value="PIZ14918.1"/>
    <property type="molecule type" value="Genomic_DNA"/>
</dbReference>
<protein>
    <recommendedName>
        <fullName evidence="3">Putative zinc-finger domain-containing protein</fullName>
    </recommendedName>
</protein>